<comment type="caution">
    <text evidence="2">The sequence shown here is derived from an EMBL/GenBank/DDBJ whole genome shotgun (WGS) entry which is preliminary data.</text>
</comment>
<reference evidence="2 3" key="1">
    <citation type="submission" date="2018-07" db="EMBL/GenBank/DDBJ databases">
        <title>Genomic Encyclopedia of Type Strains, Phase IV (KMG-IV): sequencing the most valuable type-strain genomes for metagenomic binning, comparative biology and taxonomic classification.</title>
        <authorList>
            <person name="Goeker M."/>
        </authorList>
    </citation>
    <scope>NUCLEOTIDE SEQUENCE [LARGE SCALE GENOMIC DNA]</scope>
    <source>
        <strain evidence="2 3">DSM 44952</strain>
    </source>
</reference>
<keyword evidence="3" id="KW-1185">Reference proteome</keyword>
<evidence type="ECO:0000259" key="1">
    <source>
        <dbReference type="Pfam" id="PF19694"/>
    </source>
</evidence>
<dbReference type="OrthoDB" id="9783727at2"/>
<dbReference type="AlphaFoldDB" id="A0A370H6L1"/>
<dbReference type="STRING" id="1210089.GCA_001613165_01104"/>
<protein>
    <recommendedName>
        <fullName evidence="1">DUF6194 domain-containing protein</fullName>
    </recommendedName>
</protein>
<dbReference type="RefSeq" id="WP_068014550.1">
    <property type="nucleotide sequence ID" value="NZ_QQAZ01000004.1"/>
</dbReference>
<sequence length="155" mass="16874">MSIDEIIEFIEALGGVLTLRPGPGDGTPEIAWGDVFFYYAPDGQVPTTGQPFATIVTKDYPDDVASRLNRPGAFRVNISAGKEAFTEWTGHTPRETVTTDSSATDTVLPHPVYASAGWLAVVNPGPTTDAPARDLLRTAHDRARSRYRRRAESKD</sequence>
<evidence type="ECO:0000313" key="2">
    <source>
        <dbReference type="EMBL" id="RDI51585.1"/>
    </source>
</evidence>
<accession>A0A370H6L1</accession>
<dbReference type="Proteomes" id="UP000255355">
    <property type="component" value="Unassembled WGS sequence"/>
</dbReference>
<gene>
    <name evidence="2" type="ORF">DFR68_10468</name>
</gene>
<name>A0A370H6L1_9NOCA</name>
<proteinExistence type="predicted"/>
<dbReference type="EMBL" id="QQAZ01000004">
    <property type="protein sequence ID" value="RDI51585.1"/>
    <property type="molecule type" value="Genomic_DNA"/>
</dbReference>
<organism evidence="2 3">
    <name type="scientific">Nocardia mexicana</name>
    <dbReference type="NCBI Taxonomy" id="279262"/>
    <lineage>
        <taxon>Bacteria</taxon>
        <taxon>Bacillati</taxon>
        <taxon>Actinomycetota</taxon>
        <taxon>Actinomycetes</taxon>
        <taxon>Mycobacteriales</taxon>
        <taxon>Nocardiaceae</taxon>
        <taxon>Nocardia</taxon>
    </lineage>
</organism>
<dbReference type="InterPro" id="IPR045676">
    <property type="entry name" value="DUF6194"/>
</dbReference>
<dbReference type="Pfam" id="PF19694">
    <property type="entry name" value="DUF6194"/>
    <property type="match status" value="1"/>
</dbReference>
<evidence type="ECO:0000313" key="3">
    <source>
        <dbReference type="Proteomes" id="UP000255355"/>
    </source>
</evidence>
<feature type="domain" description="DUF6194" evidence="1">
    <location>
        <begin position="1"/>
        <end position="151"/>
    </location>
</feature>